<dbReference type="PANTHER" id="PTHR13527:SF0">
    <property type="entry name" value="SAYSVFN DOMAIN-CONTAINING PROTEIN 1"/>
    <property type="match status" value="1"/>
</dbReference>
<keyword evidence="2" id="KW-0812">Transmembrane</keyword>
<dbReference type="Proteomes" id="UP000053240">
    <property type="component" value="Unassembled WGS sequence"/>
</dbReference>
<keyword evidence="5" id="KW-1185">Reference proteome</keyword>
<dbReference type="FunCoup" id="A0A0N1IP58">
    <property type="interactions" value="2"/>
</dbReference>
<accession>A0A0N1IP58</accession>
<dbReference type="EMBL" id="KQ460594">
    <property type="protein sequence ID" value="KPJ13938.1"/>
    <property type="molecule type" value="Genomic_DNA"/>
</dbReference>
<dbReference type="KEGG" id="pmac:106712064"/>
<dbReference type="PANTHER" id="PTHR13527">
    <property type="entry name" value="SAYSVFN DOMAIN-CONTAINING PROTEIN 1"/>
    <property type="match status" value="1"/>
</dbReference>
<evidence type="ECO:0000313" key="5">
    <source>
        <dbReference type="Proteomes" id="UP000053240"/>
    </source>
</evidence>
<feature type="compositionally biased region" description="Basic and acidic residues" evidence="1">
    <location>
        <begin position="46"/>
        <end position="63"/>
    </location>
</feature>
<dbReference type="Pfam" id="PF10260">
    <property type="entry name" value="SAYSvFN"/>
    <property type="match status" value="1"/>
</dbReference>
<organism evidence="4 5">
    <name type="scientific">Papilio machaon</name>
    <name type="common">Old World swallowtail butterfly</name>
    <dbReference type="NCBI Taxonomy" id="76193"/>
    <lineage>
        <taxon>Eukaryota</taxon>
        <taxon>Metazoa</taxon>
        <taxon>Ecdysozoa</taxon>
        <taxon>Arthropoda</taxon>
        <taxon>Hexapoda</taxon>
        <taxon>Insecta</taxon>
        <taxon>Pterygota</taxon>
        <taxon>Neoptera</taxon>
        <taxon>Endopterygota</taxon>
        <taxon>Lepidoptera</taxon>
        <taxon>Glossata</taxon>
        <taxon>Ditrysia</taxon>
        <taxon>Papilionoidea</taxon>
        <taxon>Papilionidae</taxon>
        <taxon>Papilioninae</taxon>
        <taxon>Papilio</taxon>
    </lineage>
</organism>
<proteinExistence type="predicted"/>
<dbReference type="InterPro" id="IPR039159">
    <property type="entry name" value="SAYSD1"/>
</dbReference>
<feature type="region of interest" description="Disordered" evidence="1">
    <location>
        <begin position="46"/>
        <end position="83"/>
    </location>
</feature>
<name>A0A0N1IP58_PAPMA</name>
<feature type="transmembrane region" description="Helical" evidence="2">
    <location>
        <begin position="96"/>
        <end position="114"/>
    </location>
</feature>
<evidence type="ECO:0000313" key="4">
    <source>
        <dbReference type="EMBL" id="KPJ13938.1"/>
    </source>
</evidence>
<feature type="transmembrane region" description="Helical" evidence="2">
    <location>
        <begin position="120"/>
        <end position="136"/>
    </location>
</feature>
<feature type="domain" description="SAYSvFN" evidence="3">
    <location>
        <begin position="103"/>
        <end position="172"/>
    </location>
</feature>
<dbReference type="AlphaFoldDB" id="A0A0N1IP58"/>
<evidence type="ECO:0000256" key="1">
    <source>
        <dbReference type="SAM" id="MobiDB-lite"/>
    </source>
</evidence>
<dbReference type="InParanoid" id="A0A0N1IP58"/>
<dbReference type="STRING" id="76193.A0A0N1IP58"/>
<sequence>MEAKLKEYRALRHRKWLEENEKAKAKEEPEKSFLNFLLSKNSIKMDDEKKEDEVPLVENEEKPTTSQVLIQPDESPSGGRTLEPINKSTQESWKYFITKWSIYFIIWLTVYIIFLKLQFGAVYFVISLLIGIYLNTRTGPKKEGEVSAYSVFNENCASIDGTLSADQIVRELTFGPGNLQ</sequence>
<keyword evidence="2" id="KW-0472">Membrane</keyword>
<reference evidence="4 5" key="1">
    <citation type="journal article" date="2015" name="Nat. Commun.">
        <title>Outbred genome sequencing and CRISPR/Cas9 gene editing in butterflies.</title>
        <authorList>
            <person name="Li X."/>
            <person name="Fan D."/>
            <person name="Zhang W."/>
            <person name="Liu G."/>
            <person name="Zhang L."/>
            <person name="Zhao L."/>
            <person name="Fang X."/>
            <person name="Chen L."/>
            <person name="Dong Y."/>
            <person name="Chen Y."/>
            <person name="Ding Y."/>
            <person name="Zhao R."/>
            <person name="Feng M."/>
            <person name="Zhu Y."/>
            <person name="Feng Y."/>
            <person name="Jiang X."/>
            <person name="Zhu D."/>
            <person name="Xiang H."/>
            <person name="Feng X."/>
            <person name="Li S."/>
            <person name="Wang J."/>
            <person name="Zhang G."/>
            <person name="Kronforst M.R."/>
            <person name="Wang W."/>
        </authorList>
    </citation>
    <scope>NUCLEOTIDE SEQUENCE [LARGE SCALE GENOMIC DNA]</scope>
    <source>
        <strain evidence="4">Ya'a_city_454_Pm</strain>
        <tissue evidence="4">Whole body</tissue>
    </source>
</reference>
<evidence type="ECO:0000256" key="2">
    <source>
        <dbReference type="SAM" id="Phobius"/>
    </source>
</evidence>
<protein>
    <submittedName>
        <fullName evidence="4">Uncharacterized protein C6orf64</fullName>
    </submittedName>
</protein>
<gene>
    <name evidence="4" type="ORF">RR48_03034</name>
</gene>
<evidence type="ECO:0000259" key="3">
    <source>
        <dbReference type="Pfam" id="PF10260"/>
    </source>
</evidence>
<keyword evidence="2" id="KW-1133">Transmembrane helix</keyword>
<dbReference type="InterPro" id="IPR019387">
    <property type="entry name" value="SAYSvFN_dom"/>
</dbReference>
<dbReference type="OrthoDB" id="71310at2759"/>